<accession>A0ABU6DE97</accession>
<name>A0ABU6DE97_9BACL</name>
<protein>
    <submittedName>
        <fullName evidence="1">Uncharacterized protein</fullName>
    </submittedName>
</protein>
<sequence>MGQRANLVIVKQDGYDLYYNHWCANTLPSDLFWGPEHAISFIQAQKKVDQTDWLDDIWAEGGAVIDEAKKLLLFYGGEEEQSNIPYRRLFLELMQRVWGDWEIHWAHEGIVNLAEYVDVSRDKVLTGKNDDLANVNLRPPGALDWIDTIASIIFEDEETLIFPLDGGIEGYLIHGPELLQNCNKSFGYKQFHMEEWASDFPSSGFHIDIKNKQIEIWYADVFSNIVQRLQEKWEDWKVIDHIDSYEAHTEILKGRLQFQAEDSSIMLSEIKASLLRSPTNPLDTISSLVTRLQKDGKEIKVSPDAYMHENYSMPNTIREDIIRYAFSMFENNEK</sequence>
<reference evidence="1 2" key="1">
    <citation type="submission" date="2023-03" db="EMBL/GenBank/DDBJ databases">
        <title>Bacillus Genome Sequencing.</title>
        <authorList>
            <person name="Dunlap C."/>
        </authorList>
    </citation>
    <scope>NUCLEOTIDE SEQUENCE [LARGE SCALE GENOMIC DNA]</scope>
    <source>
        <strain evidence="1 2">NRS-1351</strain>
    </source>
</reference>
<proteinExistence type="predicted"/>
<evidence type="ECO:0000313" key="2">
    <source>
        <dbReference type="Proteomes" id="UP001355653"/>
    </source>
</evidence>
<dbReference type="RefSeq" id="WP_127455892.1">
    <property type="nucleotide sequence ID" value="NZ_JAROBY010000025.1"/>
</dbReference>
<comment type="caution">
    <text evidence="1">The sequence shown here is derived from an EMBL/GenBank/DDBJ whole genome shotgun (WGS) entry which is preliminary data.</text>
</comment>
<dbReference type="Proteomes" id="UP001355653">
    <property type="component" value="Unassembled WGS sequence"/>
</dbReference>
<evidence type="ECO:0000313" key="1">
    <source>
        <dbReference type="EMBL" id="MEB4795231.1"/>
    </source>
</evidence>
<organism evidence="1 2">
    <name type="scientific">Paenibacillus chondroitinus</name>
    <dbReference type="NCBI Taxonomy" id="59842"/>
    <lineage>
        <taxon>Bacteria</taxon>
        <taxon>Bacillati</taxon>
        <taxon>Bacillota</taxon>
        <taxon>Bacilli</taxon>
        <taxon>Bacillales</taxon>
        <taxon>Paenibacillaceae</taxon>
        <taxon>Paenibacillus</taxon>
    </lineage>
</organism>
<dbReference type="EMBL" id="JAROBY010000025">
    <property type="protein sequence ID" value="MEB4795231.1"/>
    <property type="molecule type" value="Genomic_DNA"/>
</dbReference>
<keyword evidence="2" id="KW-1185">Reference proteome</keyword>
<gene>
    <name evidence="1" type="ORF">P5G65_15095</name>
</gene>